<reference evidence="1" key="1">
    <citation type="submission" date="2021-02" db="EMBL/GenBank/DDBJ databases">
        <authorList>
            <person name="Nowell W R."/>
        </authorList>
    </citation>
    <scope>NUCLEOTIDE SEQUENCE</scope>
</reference>
<organism evidence="1 2">
    <name type="scientific">Rotaria magnacalcarata</name>
    <dbReference type="NCBI Taxonomy" id="392030"/>
    <lineage>
        <taxon>Eukaryota</taxon>
        <taxon>Metazoa</taxon>
        <taxon>Spiralia</taxon>
        <taxon>Gnathifera</taxon>
        <taxon>Rotifera</taxon>
        <taxon>Eurotatoria</taxon>
        <taxon>Bdelloidea</taxon>
        <taxon>Philodinida</taxon>
        <taxon>Philodinidae</taxon>
        <taxon>Rotaria</taxon>
    </lineage>
</organism>
<evidence type="ECO:0000313" key="2">
    <source>
        <dbReference type="Proteomes" id="UP000676336"/>
    </source>
</evidence>
<dbReference type="EMBL" id="CAJOBI010347403">
    <property type="protein sequence ID" value="CAF5218846.1"/>
    <property type="molecule type" value="Genomic_DNA"/>
</dbReference>
<evidence type="ECO:0000313" key="1">
    <source>
        <dbReference type="EMBL" id="CAF5218846.1"/>
    </source>
</evidence>
<comment type="caution">
    <text evidence="1">The sequence shown here is derived from an EMBL/GenBank/DDBJ whole genome shotgun (WGS) entry which is preliminary data.</text>
</comment>
<protein>
    <submittedName>
        <fullName evidence="1">Uncharacterized protein</fullName>
    </submittedName>
</protein>
<dbReference type="AlphaFoldDB" id="A0A8S3JIQ8"/>
<accession>A0A8S3JIQ8</accession>
<gene>
    <name evidence="1" type="ORF">SMN809_LOCUS81139</name>
</gene>
<proteinExistence type="predicted"/>
<name>A0A8S3JIQ8_9BILA</name>
<dbReference type="Proteomes" id="UP000676336">
    <property type="component" value="Unassembled WGS sequence"/>
</dbReference>
<sequence length="49" mass="5627">MPSYWNLIRGLQTIDACILTHFDYSVLSGLQTIIHRKTIPSLHDGRLCK</sequence>
<feature type="non-terminal residue" evidence="1">
    <location>
        <position position="49"/>
    </location>
</feature>